<name>A0A8S1WAB5_PAROT</name>
<sequence length="602" mass="69731">MQLQKSKIKPPFMLDGIAAAKKGKVLNYRPEKDVHLEQYFYNLHMHQMMSRLKQDRLSQRNLPHSLSKSFDQTINQSKGNIKSGLHKASSPSHKSFVKAPNNTQISEISRSLSKDHFVTFLDSLITTVQNVQQLVITYLPKEQIDGAIIKQQKELKKINQATQLLTKQLRANSLTQRKEVENVKTQKNFSKLPQIKKVDISVNSQTERGREQSTRYRKTPGATVAILTQKTLERNNQKNQEEYENNGFEPDESNQEAQIKQQLPSPNDCSENNIQSIKSQQQNKQVQIGQLPLLKISQQQQQQPYKKYQREIQLALTKPKQHKYENCTYSTSQSPIQLKCRSVGIREAPPFKNQQSNFKPEFKKISSIKMENMERQKSKAQFNSKAKINGNGRKENIPIQIKIIDVDAQIEKTELNSKTAKTNTQVPVEIVEEVVQNFTNESGLFLSQTETEQNKIEQEKIQLQGNNFFQIQEEEEHKESIDKLDESNDFKKESNKIQNEKQDDNNFIKMIQQQVKQNDERLLKQQQTDQSINVLESMNQKNMLKVVESIEAKDEDNIVNPLDDSEDQKKNEQPNSLFVTLEPTEQKNQQEAYQNEGFEQDS</sequence>
<dbReference type="EMBL" id="CAJJDP010000086">
    <property type="protein sequence ID" value="CAD8186331.1"/>
    <property type="molecule type" value="Genomic_DNA"/>
</dbReference>
<feature type="region of interest" description="Disordered" evidence="1">
    <location>
        <begin position="475"/>
        <end position="505"/>
    </location>
</feature>
<dbReference type="OrthoDB" id="305320at2759"/>
<gene>
    <name evidence="2" type="ORF">POCTA_138.1.T0870241</name>
</gene>
<keyword evidence="3" id="KW-1185">Reference proteome</keyword>
<proteinExistence type="predicted"/>
<comment type="caution">
    <text evidence="2">The sequence shown here is derived from an EMBL/GenBank/DDBJ whole genome shotgun (WGS) entry which is preliminary data.</text>
</comment>
<feature type="compositionally biased region" description="Low complexity" evidence="1">
    <location>
        <begin position="272"/>
        <end position="281"/>
    </location>
</feature>
<feature type="region of interest" description="Disordered" evidence="1">
    <location>
        <begin position="555"/>
        <end position="602"/>
    </location>
</feature>
<evidence type="ECO:0000313" key="2">
    <source>
        <dbReference type="EMBL" id="CAD8186331.1"/>
    </source>
</evidence>
<dbReference type="OMA" id="VKQNDER"/>
<reference evidence="2" key="1">
    <citation type="submission" date="2021-01" db="EMBL/GenBank/DDBJ databases">
        <authorList>
            <consortium name="Genoscope - CEA"/>
            <person name="William W."/>
        </authorList>
    </citation>
    <scope>NUCLEOTIDE SEQUENCE</scope>
</reference>
<dbReference type="Proteomes" id="UP000683925">
    <property type="component" value="Unassembled WGS sequence"/>
</dbReference>
<protein>
    <submittedName>
        <fullName evidence="2">Uncharacterized protein</fullName>
    </submittedName>
</protein>
<feature type="region of interest" description="Disordered" evidence="1">
    <location>
        <begin position="201"/>
        <end position="281"/>
    </location>
</feature>
<dbReference type="AlphaFoldDB" id="A0A8S1WAB5"/>
<feature type="compositionally biased region" description="Polar residues" evidence="1">
    <location>
        <begin position="255"/>
        <end position="271"/>
    </location>
</feature>
<organism evidence="2 3">
    <name type="scientific">Paramecium octaurelia</name>
    <dbReference type="NCBI Taxonomy" id="43137"/>
    <lineage>
        <taxon>Eukaryota</taxon>
        <taxon>Sar</taxon>
        <taxon>Alveolata</taxon>
        <taxon>Ciliophora</taxon>
        <taxon>Intramacronucleata</taxon>
        <taxon>Oligohymenophorea</taxon>
        <taxon>Peniculida</taxon>
        <taxon>Parameciidae</taxon>
        <taxon>Paramecium</taxon>
    </lineage>
</organism>
<accession>A0A8S1WAB5</accession>
<feature type="compositionally biased region" description="Basic and acidic residues" evidence="1">
    <location>
        <begin position="231"/>
        <end position="241"/>
    </location>
</feature>
<evidence type="ECO:0000256" key="1">
    <source>
        <dbReference type="SAM" id="MobiDB-lite"/>
    </source>
</evidence>
<evidence type="ECO:0000313" key="3">
    <source>
        <dbReference type="Proteomes" id="UP000683925"/>
    </source>
</evidence>